<dbReference type="RefSeq" id="WP_073192066.1">
    <property type="nucleotide sequence ID" value="NZ_FQTW01000002.1"/>
</dbReference>
<dbReference type="STRING" id="1155689.SAMN05444278_10292"/>
<proteinExistence type="predicted"/>
<dbReference type="Pfam" id="PF20113">
    <property type="entry name" value="DUF6503"/>
    <property type="match status" value="1"/>
</dbReference>
<protein>
    <submittedName>
        <fullName evidence="1">Uncharacterized protein</fullName>
    </submittedName>
</protein>
<name>A0A1M4TYQ2_9FLAO</name>
<evidence type="ECO:0000313" key="1">
    <source>
        <dbReference type="EMBL" id="SHE49579.1"/>
    </source>
</evidence>
<gene>
    <name evidence="1" type="ORF">SAMN05444278_10292</name>
</gene>
<keyword evidence="2" id="KW-1185">Reference proteome</keyword>
<evidence type="ECO:0000313" key="2">
    <source>
        <dbReference type="Proteomes" id="UP000184462"/>
    </source>
</evidence>
<organism evidence="1 2">
    <name type="scientific">Psychroflexus salarius</name>
    <dbReference type="NCBI Taxonomy" id="1155689"/>
    <lineage>
        <taxon>Bacteria</taxon>
        <taxon>Pseudomonadati</taxon>
        <taxon>Bacteroidota</taxon>
        <taxon>Flavobacteriia</taxon>
        <taxon>Flavobacteriales</taxon>
        <taxon>Flavobacteriaceae</taxon>
        <taxon>Psychroflexus</taxon>
    </lineage>
</organism>
<dbReference type="EMBL" id="FQTW01000002">
    <property type="protein sequence ID" value="SHE49579.1"/>
    <property type="molecule type" value="Genomic_DNA"/>
</dbReference>
<dbReference type="Proteomes" id="UP000184462">
    <property type="component" value="Unassembled WGS sequence"/>
</dbReference>
<dbReference type="InterPro" id="IPR045444">
    <property type="entry name" value="DUF6503"/>
</dbReference>
<dbReference type="OrthoDB" id="282859at2"/>
<dbReference type="AlphaFoldDB" id="A0A1M4TYQ2"/>
<reference evidence="1 2" key="1">
    <citation type="submission" date="2016-11" db="EMBL/GenBank/DDBJ databases">
        <authorList>
            <person name="Jaros S."/>
            <person name="Januszkiewicz K."/>
            <person name="Wedrychowicz H."/>
        </authorList>
    </citation>
    <scope>NUCLEOTIDE SEQUENCE [LARGE SCALE GENOMIC DNA]</scope>
    <source>
        <strain evidence="1 2">DSM 25661</strain>
    </source>
</reference>
<accession>A0A1M4TYQ2</accession>
<sequence length="272" mass="30977">MKNIQLFGLLIVVCLACNSTSKKEPQKASENVEATEPKPASKVQQLVNNIQHSHNVDAFKNHEAIQFNLKLQWGQEKHLDAKISMTTNSSKVVLETSEGVSVYYDQGQFYQFPSSTNYTSARFDVLTWSYFFAMPFKLDDEGTQWQNLGVKSLQDKTYNSAKLSFEPQTGDAPDDWYVIYANPKTHLLKAAAYIVTHNKNIQKAEETPHAIVYNSYFSLDKVPFASQWKFYNWSSEKGIYGAPIGKANIRNLKFISTSHPVFNRPEQAKQIN</sequence>